<dbReference type="InterPro" id="IPR027417">
    <property type="entry name" value="P-loop_NTPase"/>
</dbReference>
<dbReference type="PANTHER" id="PTHR42781">
    <property type="entry name" value="SPERMIDINE/PUTRESCINE IMPORT ATP-BINDING PROTEIN POTA"/>
    <property type="match status" value="1"/>
</dbReference>
<dbReference type="InterPro" id="IPR003439">
    <property type="entry name" value="ABC_transporter-like_ATP-bd"/>
</dbReference>
<sequence>MKNDSWEERPLQDEKERTTVLKLEKIHKQFQETTVLEDINLEIAAGEIVSILGQSGSGKTTLLNLILGLEEPTAGKIYFNDKEITHTLMEKRPFNIVFQDYALFPNLTAYQNLIYGLKNEKERSSSDEVAELIQLLNLEKHLDKPIHQLSGGQKQRVALGRTLVMKPQLLLLDEPLSALDGVIKESIKEKIQEIARKLHLTIIIVTHDPEEALTMSDKIVVLDEGKIAQCSSPIEIMSESSCHFVEEFIVNQLAIKQRNIQQIFQASMKLVAT</sequence>
<evidence type="ECO:0000256" key="1">
    <source>
        <dbReference type="ARBA" id="ARBA00022448"/>
    </source>
</evidence>
<dbReference type="InterPro" id="IPR003593">
    <property type="entry name" value="AAA+_ATPase"/>
</dbReference>
<comment type="caution">
    <text evidence="11">The sequence shown here is derived from an EMBL/GenBank/DDBJ whole genome shotgun (WGS) entry which is preliminary data.</text>
</comment>
<keyword evidence="8" id="KW-0472">Membrane</keyword>
<evidence type="ECO:0000256" key="2">
    <source>
        <dbReference type="ARBA" id="ARBA00022475"/>
    </source>
</evidence>
<accession>A0A1L8STV6</accession>
<dbReference type="GO" id="GO:0016887">
    <property type="term" value="F:ATP hydrolysis activity"/>
    <property type="evidence" value="ECO:0007669"/>
    <property type="project" value="InterPro"/>
</dbReference>
<dbReference type="AlphaFoldDB" id="A0A1L8STV6"/>
<dbReference type="InterPro" id="IPR050093">
    <property type="entry name" value="ABC_SmlMolc_Importer"/>
</dbReference>
<keyword evidence="1" id="KW-0813">Transport</keyword>
<dbReference type="PROSITE" id="PS00211">
    <property type="entry name" value="ABC_TRANSPORTER_1"/>
    <property type="match status" value="1"/>
</dbReference>
<evidence type="ECO:0000313" key="12">
    <source>
        <dbReference type="Proteomes" id="UP000183700"/>
    </source>
</evidence>
<keyword evidence="2" id="KW-1003">Cell membrane</keyword>
<dbReference type="GO" id="GO:0015408">
    <property type="term" value="F:ABC-type ferric iron transporter activity"/>
    <property type="evidence" value="ECO:0007669"/>
    <property type="project" value="InterPro"/>
</dbReference>
<evidence type="ECO:0000256" key="4">
    <source>
        <dbReference type="ARBA" id="ARBA00022741"/>
    </source>
</evidence>
<keyword evidence="7" id="KW-0406">Ion transport</keyword>
<dbReference type="STRING" id="319970.RV00_GL002846"/>
<keyword evidence="3" id="KW-0410">Iron transport</keyword>
<dbReference type="EC" id="7.6.2.9" evidence="9"/>
<evidence type="ECO:0000256" key="8">
    <source>
        <dbReference type="ARBA" id="ARBA00023136"/>
    </source>
</evidence>
<gene>
    <name evidence="11" type="ORF">RV00_GL002846</name>
</gene>
<protein>
    <recommendedName>
        <fullName evidence="9">ABC-type quaternary amine transporter</fullName>
        <ecNumber evidence="9">7.6.2.9</ecNumber>
    </recommendedName>
</protein>
<dbReference type="SMART" id="SM00382">
    <property type="entry name" value="AAA"/>
    <property type="match status" value="1"/>
</dbReference>
<keyword evidence="6" id="KW-0408">Iron</keyword>
<dbReference type="GO" id="GO:0016020">
    <property type="term" value="C:membrane"/>
    <property type="evidence" value="ECO:0007669"/>
    <property type="project" value="InterPro"/>
</dbReference>
<name>A0A1L8STV6_9ENTE</name>
<dbReference type="CDD" id="cd03259">
    <property type="entry name" value="ABC_Carb_Solutes_like"/>
    <property type="match status" value="1"/>
</dbReference>
<reference evidence="11 12" key="1">
    <citation type="submission" date="2014-12" db="EMBL/GenBank/DDBJ databases">
        <title>Draft genome sequences of 29 type strains of Enterococci.</title>
        <authorList>
            <person name="Zhong Z."/>
            <person name="Sun Z."/>
            <person name="Liu W."/>
            <person name="Zhang W."/>
            <person name="Zhang H."/>
        </authorList>
    </citation>
    <scope>NUCLEOTIDE SEQUENCE [LARGE SCALE GENOMIC DNA]</scope>
    <source>
        <strain evidence="11 12">DSM 22802</strain>
    </source>
</reference>
<dbReference type="Proteomes" id="UP000183700">
    <property type="component" value="Unassembled WGS sequence"/>
</dbReference>
<dbReference type="EMBL" id="JXKM01000007">
    <property type="protein sequence ID" value="OJG35292.1"/>
    <property type="molecule type" value="Genomic_DNA"/>
</dbReference>
<evidence type="ECO:0000256" key="5">
    <source>
        <dbReference type="ARBA" id="ARBA00022840"/>
    </source>
</evidence>
<keyword evidence="5" id="KW-0067">ATP-binding</keyword>
<feature type="domain" description="ABC transporter" evidence="10">
    <location>
        <begin position="21"/>
        <end position="249"/>
    </location>
</feature>
<evidence type="ECO:0000259" key="10">
    <source>
        <dbReference type="PROSITE" id="PS50893"/>
    </source>
</evidence>
<dbReference type="GO" id="GO:0005524">
    <property type="term" value="F:ATP binding"/>
    <property type="evidence" value="ECO:0007669"/>
    <property type="project" value="UniProtKB-KW"/>
</dbReference>
<evidence type="ECO:0000256" key="6">
    <source>
        <dbReference type="ARBA" id="ARBA00023004"/>
    </source>
</evidence>
<proteinExistence type="predicted"/>
<dbReference type="InterPro" id="IPR015853">
    <property type="entry name" value="ABC_transpr_FbpC"/>
</dbReference>
<keyword evidence="12" id="KW-1185">Reference proteome</keyword>
<dbReference type="SUPFAM" id="SSF52540">
    <property type="entry name" value="P-loop containing nucleoside triphosphate hydrolases"/>
    <property type="match status" value="1"/>
</dbReference>
<dbReference type="PANTHER" id="PTHR42781:SF4">
    <property type="entry name" value="SPERMIDINE_PUTRESCINE IMPORT ATP-BINDING PROTEIN POTA"/>
    <property type="match status" value="1"/>
</dbReference>
<evidence type="ECO:0000256" key="9">
    <source>
        <dbReference type="ARBA" id="ARBA00066388"/>
    </source>
</evidence>
<keyword evidence="4" id="KW-0547">Nucleotide-binding</keyword>
<dbReference type="FunFam" id="3.40.50.300:FF:000425">
    <property type="entry name" value="Probable ABC transporter, ATP-binding subunit"/>
    <property type="match status" value="1"/>
</dbReference>
<dbReference type="InterPro" id="IPR017871">
    <property type="entry name" value="ABC_transporter-like_CS"/>
</dbReference>
<dbReference type="Gene3D" id="3.40.50.300">
    <property type="entry name" value="P-loop containing nucleotide triphosphate hydrolases"/>
    <property type="match status" value="1"/>
</dbReference>
<dbReference type="PROSITE" id="PS50893">
    <property type="entry name" value="ABC_TRANSPORTER_2"/>
    <property type="match status" value="1"/>
</dbReference>
<dbReference type="Pfam" id="PF00005">
    <property type="entry name" value="ABC_tran"/>
    <property type="match status" value="1"/>
</dbReference>
<evidence type="ECO:0000256" key="7">
    <source>
        <dbReference type="ARBA" id="ARBA00023065"/>
    </source>
</evidence>
<organism evidence="11 12">
    <name type="scientific">Enterococcus devriesei</name>
    <dbReference type="NCBI Taxonomy" id="319970"/>
    <lineage>
        <taxon>Bacteria</taxon>
        <taxon>Bacillati</taxon>
        <taxon>Bacillota</taxon>
        <taxon>Bacilli</taxon>
        <taxon>Lactobacillales</taxon>
        <taxon>Enterococcaceae</taxon>
        <taxon>Enterococcus</taxon>
    </lineage>
</organism>
<dbReference type="GO" id="GO:0015418">
    <property type="term" value="F:ABC-type quaternary ammonium compound transporting activity"/>
    <property type="evidence" value="ECO:0007669"/>
    <property type="project" value="UniProtKB-EC"/>
</dbReference>
<evidence type="ECO:0000256" key="3">
    <source>
        <dbReference type="ARBA" id="ARBA00022496"/>
    </source>
</evidence>
<evidence type="ECO:0000313" key="11">
    <source>
        <dbReference type="EMBL" id="OJG35292.1"/>
    </source>
</evidence>